<evidence type="ECO:0000256" key="1">
    <source>
        <dbReference type="ARBA" id="ARBA00006471"/>
    </source>
</evidence>
<keyword evidence="3 5" id="KW-0687">Ribonucleoprotein</keyword>
<evidence type="ECO:0000313" key="7">
    <source>
        <dbReference type="EMBL" id="MBI5078627.1"/>
    </source>
</evidence>
<dbReference type="FunFam" id="3.30.1490.10:FF:000001">
    <property type="entry name" value="30S ribosomal protein S8"/>
    <property type="match status" value="1"/>
</dbReference>
<dbReference type="PROSITE" id="PS00053">
    <property type="entry name" value="RIBOSOMAL_S8"/>
    <property type="match status" value="1"/>
</dbReference>
<proteinExistence type="inferred from homology"/>
<dbReference type="GO" id="GO:0005840">
    <property type="term" value="C:ribosome"/>
    <property type="evidence" value="ECO:0007669"/>
    <property type="project" value="UniProtKB-KW"/>
</dbReference>
<keyword evidence="2 5" id="KW-0689">Ribosomal protein</keyword>
<comment type="function">
    <text evidence="5">One of the primary rRNA binding proteins, it binds directly to 16S rRNA central domain where it helps coordinate assembly of the platform of the 30S subunit.</text>
</comment>
<dbReference type="GO" id="GO:1990904">
    <property type="term" value="C:ribonucleoprotein complex"/>
    <property type="evidence" value="ECO:0007669"/>
    <property type="project" value="UniProtKB-KW"/>
</dbReference>
<dbReference type="Proteomes" id="UP000808761">
    <property type="component" value="Unassembled WGS sequence"/>
</dbReference>
<evidence type="ECO:0000313" key="8">
    <source>
        <dbReference type="Proteomes" id="UP000808761"/>
    </source>
</evidence>
<dbReference type="GO" id="GO:0006412">
    <property type="term" value="P:translation"/>
    <property type="evidence" value="ECO:0007669"/>
    <property type="project" value="UniProtKB-UniRule"/>
</dbReference>
<dbReference type="Pfam" id="PF00410">
    <property type="entry name" value="Ribosomal_S8"/>
    <property type="match status" value="1"/>
</dbReference>
<comment type="subunit">
    <text evidence="5">Part of the 30S ribosomal subunit. Contacts proteins S5 and S12.</text>
</comment>
<keyword evidence="5" id="KW-0699">rRNA-binding</keyword>
<dbReference type="GO" id="GO:0003735">
    <property type="term" value="F:structural constituent of ribosome"/>
    <property type="evidence" value="ECO:0007669"/>
    <property type="project" value="InterPro"/>
</dbReference>
<dbReference type="InterPro" id="IPR035987">
    <property type="entry name" value="Ribosomal_uS8_sf"/>
</dbReference>
<evidence type="ECO:0000256" key="2">
    <source>
        <dbReference type="ARBA" id="ARBA00022980"/>
    </source>
</evidence>
<dbReference type="SUPFAM" id="SSF56047">
    <property type="entry name" value="Ribosomal protein S8"/>
    <property type="match status" value="1"/>
</dbReference>
<evidence type="ECO:0000256" key="3">
    <source>
        <dbReference type="ARBA" id="ARBA00023274"/>
    </source>
</evidence>
<accession>A0A9D6UK77</accession>
<reference evidence="7" key="1">
    <citation type="submission" date="2020-07" db="EMBL/GenBank/DDBJ databases">
        <title>Huge and variable diversity of episymbiotic CPR bacteria and DPANN archaea in groundwater ecosystems.</title>
        <authorList>
            <person name="He C.Y."/>
            <person name="Keren R."/>
            <person name="Whittaker M."/>
            <person name="Farag I.F."/>
            <person name="Doudna J."/>
            <person name="Cate J.H.D."/>
            <person name="Banfield J.F."/>
        </authorList>
    </citation>
    <scope>NUCLEOTIDE SEQUENCE</scope>
    <source>
        <strain evidence="7">NC_groundwater_1860_Pr3_B-0.1um_51_7</strain>
    </source>
</reference>
<comment type="caution">
    <text evidence="7">The sequence shown here is derived from an EMBL/GenBank/DDBJ whole genome shotgun (WGS) entry which is preliminary data.</text>
</comment>
<dbReference type="EMBL" id="JACRKR010000061">
    <property type="protein sequence ID" value="MBI5078627.1"/>
    <property type="molecule type" value="Genomic_DNA"/>
</dbReference>
<dbReference type="GO" id="GO:0019843">
    <property type="term" value="F:rRNA binding"/>
    <property type="evidence" value="ECO:0007669"/>
    <property type="project" value="UniProtKB-UniRule"/>
</dbReference>
<comment type="similarity">
    <text evidence="1 5 6">Belongs to the universal ribosomal protein uS8 family.</text>
</comment>
<dbReference type="InterPro" id="IPR000630">
    <property type="entry name" value="Ribosomal_uS8"/>
</dbReference>
<sequence>MDPIADLLVRIKSALNARQDTVDIPYSKNKEKIVRIFSGEGYIGPCEVLSRMGRNYLRLGLKYTKDKKAVIAGMKRVSKPGRRIYVGASSLPRVQSGFGTAVISTSKGLMTYEEAREKKIGGEVICYIW</sequence>
<dbReference type="Gene3D" id="3.30.1370.30">
    <property type="match status" value="1"/>
</dbReference>
<evidence type="ECO:0000256" key="5">
    <source>
        <dbReference type="HAMAP-Rule" id="MF_01302"/>
    </source>
</evidence>
<gene>
    <name evidence="5 7" type="primary">rpsH</name>
    <name evidence="7" type="ORF">HZB08_01205</name>
</gene>
<keyword evidence="5" id="KW-0694">RNA-binding</keyword>
<name>A0A9D6UK77_UNCSA</name>
<dbReference type="InterPro" id="IPR047863">
    <property type="entry name" value="Ribosomal_uS8_CS"/>
</dbReference>
<dbReference type="PANTHER" id="PTHR11758">
    <property type="entry name" value="40S RIBOSOMAL PROTEIN S15A"/>
    <property type="match status" value="1"/>
</dbReference>
<dbReference type="NCBIfam" id="NF001109">
    <property type="entry name" value="PRK00136.1"/>
    <property type="match status" value="1"/>
</dbReference>
<protein>
    <recommendedName>
        <fullName evidence="4 5">Small ribosomal subunit protein uS8</fullName>
    </recommendedName>
</protein>
<dbReference type="HAMAP" id="MF_01302_B">
    <property type="entry name" value="Ribosomal_uS8_B"/>
    <property type="match status" value="1"/>
</dbReference>
<organism evidence="7 8">
    <name type="scientific">Candidatus Saganbacteria bacterium</name>
    <dbReference type="NCBI Taxonomy" id="2575572"/>
    <lineage>
        <taxon>Bacteria</taxon>
        <taxon>Bacillati</taxon>
        <taxon>Saganbacteria</taxon>
    </lineage>
</organism>
<dbReference type="Gene3D" id="3.30.1490.10">
    <property type="match status" value="1"/>
</dbReference>
<evidence type="ECO:0000256" key="4">
    <source>
        <dbReference type="ARBA" id="ARBA00035258"/>
    </source>
</evidence>
<dbReference type="AlphaFoldDB" id="A0A9D6UK77"/>
<dbReference type="GO" id="GO:0005737">
    <property type="term" value="C:cytoplasm"/>
    <property type="evidence" value="ECO:0007669"/>
    <property type="project" value="UniProtKB-ARBA"/>
</dbReference>
<evidence type="ECO:0000256" key="6">
    <source>
        <dbReference type="RuleBase" id="RU003660"/>
    </source>
</evidence>